<dbReference type="EMBL" id="KN839869">
    <property type="protein sequence ID" value="KIJ60747.1"/>
    <property type="molecule type" value="Genomic_DNA"/>
</dbReference>
<protein>
    <submittedName>
        <fullName evidence="2">Uncharacterized protein</fullName>
    </submittedName>
</protein>
<name>A0A0C9WBE8_9AGAM</name>
<evidence type="ECO:0000313" key="2">
    <source>
        <dbReference type="EMBL" id="KIJ60747.1"/>
    </source>
</evidence>
<proteinExistence type="predicted"/>
<keyword evidence="3" id="KW-1185">Reference proteome</keyword>
<dbReference type="Proteomes" id="UP000053820">
    <property type="component" value="Unassembled WGS sequence"/>
</dbReference>
<organism evidence="2 3">
    <name type="scientific">Hydnomerulius pinastri MD-312</name>
    <dbReference type="NCBI Taxonomy" id="994086"/>
    <lineage>
        <taxon>Eukaryota</taxon>
        <taxon>Fungi</taxon>
        <taxon>Dikarya</taxon>
        <taxon>Basidiomycota</taxon>
        <taxon>Agaricomycotina</taxon>
        <taxon>Agaricomycetes</taxon>
        <taxon>Agaricomycetidae</taxon>
        <taxon>Boletales</taxon>
        <taxon>Boletales incertae sedis</taxon>
        <taxon>Leucogyrophana</taxon>
    </lineage>
</organism>
<accession>A0A0C9WBE8</accession>
<reference evidence="2 3" key="1">
    <citation type="submission" date="2014-04" db="EMBL/GenBank/DDBJ databases">
        <title>Evolutionary Origins and Diversification of the Mycorrhizal Mutualists.</title>
        <authorList>
            <consortium name="DOE Joint Genome Institute"/>
            <consortium name="Mycorrhizal Genomics Consortium"/>
            <person name="Kohler A."/>
            <person name="Kuo A."/>
            <person name="Nagy L.G."/>
            <person name="Floudas D."/>
            <person name="Copeland A."/>
            <person name="Barry K.W."/>
            <person name="Cichocki N."/>
            <person name="Veneault-Fourrey C."/>
            <person name="LaButti K."/>
            <person name="Lindquist E.A."/>
            <person name="Lipzen A."/>
            <person name="Lundell T."/>
            <person name="Morin E."/>
            <person name="Murat C."/>
            <person name="Riley R."/>
            <person name="Ohm R."/>
            <person name="Sun H."/>
            <person name="Tunlid A."/>
            <person name="Henrissat B."/>
            <person name="Grigoriev I.V."/>
            <person name="Hibbett D.S."/>
            <person name="Martin F."/>
        </authorList>
    </citation>
    <scope>NUCLEOTIDE SEQUENCE [LARGE SCALE GENOMIC DNA]</scope>
    <source>
        <strain evidence="2 3">MD-312</strain>
    </source>
</reference>
<gene>
    <name evidence="2" type="ORF">HYDPIDRAFT_116798</name>
</gene>
<keyword evidence="1" id="KW-1133">Transmembrane helix</keyword>
<evidence type="ECO:0000256" key="1">
    <source>
        <dbReference type="SAM" id="Phobius"/>
    </source>
</evidence>
<dbReference type="AlphaFoldDB" id="A0A0C9WBE8"/>
<keyword evidence="1" id="KW-0472">Membrane</keyword>
<dbReference type="HOGENOM" id="CLU_2922890_0_0_1"/>
<keyword evidence="1" id="KW-0812">Transmembrane</keyword>
<sequence>MGYCWILALASSQRSTAVSVFELAVLSIALAVMDVLARKAAPSIHLMRPIPANRQPLISTT</sequence>
<feature type="transmembrane region" description="Helical" evidence="1">
    <location>
        <begin position="17"/>
        <end position="37"/>
    </location>
</feature>
<evidence type="ECO:0000313" key="3">
    <source>
        <dbReference type="Proteomes" id="UP000053820"/>
    </source>
</evidence>